<dbReference type="PANTHER" id="PTHR19303">
    <property type="entry name" value="TRANSPOSON"/>
    <property type="match status" value="1"/>
</dbReference>
<dbReference type="Pfam" id="PF03221">
    <property type="entry name" value="HTH_Tnp_Tc5"/>
    <property type="match status" value="1"/>
</dbReference>
<comment type="caution">
    <text evidence="5">The sequence shown here is derived from an EMBL/GenBank/DDBJ whole genome shotgun (WGS) entry which is preliminary data.</text>
</comment>
<dbReference type="GO" id="GO:0005634">
    <property type="term" value="C:nucleus"/>
    <property type="evidence" value="ECO:0007669"/>
    <property type="project" value="UniProtKB-SubCell"/>
</dbReference>
<accession>A0A5B7H1E8</accession>
<dbReference type="PANTHER" id="PTHR19303:SF17">
    <property type="entry name" value="TIGGER TRANSPOSABLE ELEMENT-DERIVED PROTEIN 7"/>
    <property type="match status" value="1"/>
</dbReference>
<sequence length="451" mass="50087">MEGGSKGAASVYRTSRVLHGDLEEAVYKWYSQQRAAGVVVRGTDIQEAALKLAKHLGVRDFKGSSGWVYRFRKRHGICSKGLTGALLSTNLGAVEPFVQKVAQLMEQEGLHTFQMYNADETGLFWRSLPKNSRAARDISSTLGHRVLEERLSILVGANADGSHRLQPVVPMDQGITDSAKRHYKRLYMQQCLVVTEDEDAYEDNRAKKTCRYFRNYNMRDALFNWAEAWSKVPLNTLRNAWCPVLRAPSIQTGENYFEGFDVTAMAEMLAAAGQGSITEEELHEWLEEDTGLSGYLHQTQEEIANEVLKAATMSLTPEEEEDVKPCVPPLSAVIEATDTILRHMDTVGGSMARHYEVIRSMRMELMREQQGRKTQPKGSTFFSAVIPSAGKRRRRTSATSDTSLSSLTSNVSSASLHIKSEPCTSPPSSPVPTSSGLIVDDADLALFLETQ</sequence>
<dbReference type="Pfam" id="PF03184">
    <property type="entry name" value="DDE_1"/>
    <property type="match status" value="1"/>
</dbReference>
<feature type="compositionally biased region" description="Low complexity" evidence="3">
    <location>
        <begin position="397"/>
        <end position="416"/>
    </location>
</feature>
<dbReference type="GO" id="GO:0003677">
    <property type="term" value="F:DNA binding"/>
    <property type="evidence" value="ECO:0007669"/>
    <property type="project" value="UniProtKB-KW"/>
</dbReference>
<name>A0A5B7H1E8_PORTR</name>
<protein>
    <submittedName>
        <fullName evidence="5">Tigger transposable element-derived protein 7</fullName>
    </submittedName>
</protein>
<evidence type="ECO:0000259" key="4">
    <source>
        <dbReference type="PROSITE" id="PS51253"/>
    </source>
</evidence>
<organism evidence="5 6">
    <name type="scientific">Portunus trituberculatus</name>
    <name type="common">Swimming crab</name>
    <name type="synonym">Neptunus trituberculatus</name>
    <dbReference type="NCBI Taxonomy" id="210409"/>
    <lineage>
        <taxon>Eukaryota</taxon>
        <taxon>Metazoa</taxon>
        <taxon>Ecdysozoa</taxon>
        <taxon>Arthropoda</taxon>
        <taxon>Crustacea</taxon>
        <taxon>Multicrustacea</taxon>
        <taxon>Malacostraca</taxon>
        <taxon>Eumalacostraca</taxon>
        <taxon>Eucarida</taxon>
        <taxon>Decapoda</taxon>
        <taxon>Pleocyemata</taxon>
        <taxon>Brachyura</taxon>
        <taxon>Eubrachyura</taxon>
        <taxon>Portunoidea</taxon>
        <taxon>Portunidae</taxon>
        <taxon>Portuninae</taxon>
        <taxon>Portunus</taxon>
    </lineage>
</organism>
<feature type="domain" description="HTH CENPB-type" evidence="4">
    <location>
        <begin position="10"/>
        <end position="81"/>
    </location>
</feature>
<dbReference type="InterPro" id="IPR004875">
    <property type="entry name" value="DDE_SF_endonuclease_dom"/>
</dbReference>
<dbReference type="Gene3D" id="1.10.10.60">
    <property type="entry name" value="Homeodomain-like"/>
    <property type="match status" value="1"/>
</dbReference>
<gene>
    <name evidence="5" type="primary">TIGD7_3</name>
    <name evidence="5" type="ORF">E2C01_057970</name>
</gene>
<keyword evidence="2" id="KW-0238">DNA-binding</keyword>
<reference evidence="5 6" key="1">
    <citation type="submission" date="2019-05" db="EMBL/GenBank/DDBJ databases">
        <title>Another draft genome of Portunus trituberculatus and its Hox gene families provides insights of decapod evolution.</title>
        <authorList>
            <person name="Jeong J.-H."/>
            <person name="Song I."/>
            <person name="Kim S."/>
            <person name="Choi T."/>
            <person name="Kim D."/>
            <person name="Ryu S."/>
            <person name="Kim W."/>
        </authorList>
    </citation>
    <scope>NUCLEOTIDE SEQUENCE [LARGE SCALE GENOMIC DNA]</scope>
    <source>
        <tissue evidence="5">Muscle</tissue>
    </source>
</reference>
<dbReference type="InterPro" id="IPR050863">
    <property type="entry name" value="CenT-Element_Derived"/>
</dbReference>
<dbReference type="InterPro" id="IPR009057">
    <property type="entry name" value="Homeodomain-like_sf"/>
</dbReference>
<feature type="compositionally biased region" description="Polar residues" evidence="3">
    <location>
        <begin position="372"/>
        <end position="382"/>
    </location>
</feature>
<feature type="region of interest" description="Disordered" evidence="3">
    <location>
        <begin position="367"/>
        <end position="436"/>
    </location>
</feature>
<dbReference type="SMART" id="SM00674">
    <property type="entry name" value="CENPB"/>
    <property type="match status" value="1"/>
</dbReference>
<dbReference type="OrthoDB" id="6369198at2759"/>
<dbReference type="EMBL" id="VSRR010021358">
    <property type="protein sequence ID" value="MPC63863.1"/>
    <property type="molecule type" value="Genomic_DNA"/>
</dbReference>
<comment type="subcellular location">
    <subcellularLocation>
        <location evidence="1">Nucleus</location>
    </subcellularLocation>
</comment>
<dbReference type="SUPFAM" id="SSF46689">
    <property type="entry name" value="Homeodomain-like"/>
    <property type="match status" value="1"/>
</dbReference>
<evidence type="ECO:0000256" key="2">
    <source>
        <dbReference type="ARBA" id="ARBA00023125"/>
    </source>
</evidence>
<dbReference type="PROSITE" id="PS51253">
    <property type="entry name" value="HTH_CENPB"/>
    <property type="match status" value="1"/>
</dbReference>
<evidence type="ECO:0000313" key="6">
    <source>
        <dbReference type="Proteomes" id="UP000324222"/>
    </source>
</evidence>
<dbReference type="AlphaFoldDB" id="A0A5B7H1E8"/>
<dbReference type="Proteomes" id="UP000324222">
    <property type="component" value="Unassembled WGS sequence"/>
</dbReference>
<keyword evidence="6" id="KW-1185">Reference proteome</keyword>
<evidence type="ECO:0000256" key="3">
    <source>
        <dbReference type="SAM" id="MobiDB-lite"/>
    </source>
</evidence>
<evidence type="ECO:0000313" key="5">
    <source>
        <dbReference type="EMBL" id="MPC63863.1"/>
    </source>
</evidence>
<evidence type="ECO:0000256" key="1">
    <source>
        <dbReference type="ARBA" id="ARBA00004123"/>
    </source>
</evidence>
<dbReference type="InterPro" id="IPR006600">
    <property type="entry name" value="HTH_CenpB_DNA-bd_dom"/>
</dbReference>
<proteinExistence type="predicted"/>